<dbReference type="AlphaFoldDB" id="A0A1F7YCQ8"/>
<name>A0A1F7YCQ8_9BACT</name>
<dbReference type="Proteomes" id="UP000178851">
    <property type="component" value="Unassembled WGS sequence"/>
</dbReference>
<sequence length="380" mass="42637">MAKLVLTAENFAFGPIGKLLDIAKLLKDQGHKLIFAGFGTALQLAEGFPFTKIYKIDTDNPASKDALEKVITQADLVISCMDLPSVIVAKRLGKPVVWVDCLFWFWEYIPEPLFDIDLYVRERSLKDRVNELKYGTKIKNLFSVGPIIPKIMHAERKSKALISFGGGEASYWYKSGIDSNYPFVMTDILLKNVDWSRFERTIVTTSKRILKELSKRFPLSPFKFSTCGSHDGFIKELSESEIVLITPGLVTSQSVFELGTPAIFLPPSNNSQYLQLNEFRKLGLAPASVHLSDFLPKLELRGKSSQETTKLVLHQLRELEQSPEIQTGVGIRICELVKNRQTWSSAFINNGRNFIDSLGGNGVQAVTDKITQLLFANGFH</sequence>
<evidence type="ECO:0000313" key="2">
    <source>
        <dbReference type="Proteomes" id="UP000178851"/>
    </source>
</evidence>
<accession>A0A1F7YCQ8</accession>
<protein>
    <recommendedName>
        <fullName evidence="3">Glycosyl transferase family 28 C-terminal domain-containing protein</fullName>
    </recommendedName>
</protein>
<evidence type="ECO:0008006" key="3">
    <source>
        <dbReference type="Google" id="ProtNLM"/>
    </source>
</evidence>
<reference evidence="1 2" key="1">
    <citation type="journal article" date="2016" name="Nat. Commun.">
        <title>Thousands of microbial genomes shed light on interconnected biogeochemical processes in an aquifer system.</title>
        <authorList>
            <person name="Anantharaman K."/>
            <person name="Brown C.T."/>
            <person name="Hug L.A."/>
            <person name="Sharon I."/>
            <person name="Castelle C.J."/>
            <person name="Probst A.J."/>
            <person name="Thomas B.C."/>
            <person name="Singh A."/>
            <person name="Wilkins M.J."/>
            <person name="Karaoz U."/>
            <person name="Brodie E.L."/>
            <person name="Williams K.H."/>
            <person name="Hubbard S.S."/>
            <person name="Banfield J.F."/>
        </authorList>
    </citation>
    <scope>NUCLEOTIDE SEQUENCE [LARGE SCALE GENOMIC DNA]</scope>
</reference>
<comment type="caution">
    <text evidence="1">The sequence shown here is derived from an EMBL/GenBank/DDBJ whole genome shotgun (WGS) entry which is preliminary data.</text>
</comment>
<gene>
    <name evidence="1" type="ORF">A2627_00295</name>
</gene>
<proteinExistence type="predicted"/>
<organism evidence="1 2">
    <name type="scientific">Candidatus Woesebacteria bacterium RIFCSPHIGHO2_01_FULL_39_28</name>
    <dbReference type="NCBI Taxonomy" id="1802496"/>
    <lineage>
        <taxon>Bacteria</taxon>
        <taxon>Candidatus Woeseibacteriota</taxon>
    </lineage>
</organism>
<evidence type="ECO:0000313" key="1">
    <source>
        <dbReference type="EMBL" id="OGM25073.1"/>
    </source>
</evidence>
<dbReference type="EMBL" id="MGGI01000023">
    <property type="protein sequence ID" value="OGM25073.1"/>
    <property type="molecule type" value="Genomic_DNA"/>
</dbReference>